<name>A0A3Q3W1K4_MOLML</name>
<feature type="chain" id="PRO_5018639038" description="Jacalin-type lectin domain-containing protein" evidence="3">
    <location>
        <begin position="23"/>
        <end position="175"/>
    </location>
</feature>
<dbReference type="Gene3D" id="2.100.10.30">
    <property type="entry name" value="Jacalin-like lectin domain"/>
    <property type="match status" value="1"/>
</dbReference>
<dbReference type="InterPro" id="IPR036404">
    <property type="entry name" value="Jacalin-like_lectin_dom_sf"/>
</dbReference>
<accession>A0A3Q3W1K4</accession>
<evidence type="ECO:0000313" key="5">
    <source>
        <dbReference type="Ensembl" id="ENSMMOP00000009921.1"/>
    </source>
</evidence>
<dbReference type="Proteomes" id="UP000261620">
    <property type="component" value="Unplaced"/>
</dbReference>
<dbReference type="PANTHER" id="PTHR33589:SF3">
    <property type="entry name" value="ZYMOGEN GRANULE MEMBRANE PROTEIN 16-LIKE"/>
    <property type="match status" value="1"/>
</dbReference>
<dbReference type="STRING" id="94237.ENSMMOP00000009921"/>
<feature type="domain" description="Jacalin-type lectin" evidence="4">
    <location>
        <begin position="27"/>
        <end position="162"/>
    </location>
</feature>
<evidence type="ECO:0000256" key="3">
    <source>
        <dbReference type="SAM" id="SignalP"/>
    </source>
</evidence>
<keyword evidence="6" id="KW-1185">Reference proteome</keyword>
<protein>
    <recommendedName>
        <fullName evidence="4">Jacalin-type lectin domain-containing protein</fullName>
    </recommendedName>
</protein>
<dbReference type="AlphaFoldDB" id="A0A3Q3W1K4"/>
<dbReference type="PROSITE" id="PS51752">
    <property type="entry name" value="JACALIN_LECTIN"/>
    <property type="match status" value="1"/>
</dbReference>
<dbReference type="PANTHER" id="PTHR33589">
    <property type="entry name" value="OS11G0524900 PROTEIN"/>
    <property type="match status" value="1"/>
</dbReference>
<evidence type="ECO:0000256" key="2">
    <source>
        <dbReference type="ARBA" id="ARBA00022734"/>
    </source>
</evidence>
<dbReference type="InterPro" id="IPR052321">
    <property type="entry name" value="PolyBind_ProtTraffic"/>
</dbReference>
<dbReference type="OMA" id="HASGSMI"/>
<dbReference type="GO" id="GO:0030246">
    <property type="term" value="F:carbohydrate binding"/>
    <property type="evidence" value="ECO:0007669"/>
    <property type="project" value="UniProtKB-KW"/>
</dbReference>
<evidence type="ECO:0000259" key="4">
    <source>
        <dbReference type="PROSITE" id="PS51752"/>
    </source>
</evidence>
<keyword evidence="1 3" id="KW-0732">Signal</keyword>
<keyword evidence="2" id="KW-0430">Lectin</keyword>
<dbReference type="Ensembl" id="ENSMMOT00000010094.1">
    <property type="protein sequence ID" value="ENSMMOP00000009921.1"/>
    <property type="gene ID" value="ENSMMOG00000007680.1"/>
</dbReference>
<dbReference type="InterPro" id="IPR001229">
    <property type="entry name" value="Jacalin-like_lectin_dom"/>
</dbReference>
<evidence type="ECO:0000313" key="6">
    <source>
        <dbReference type="Proteomes" id="UP000261620"/>
    </source>
</evidence>
<dbReference type="SUPFAM" id="SSF51101">
    <property type="entry name" value="Mannose-binding lectins"/>
    <property type="match status" value="1"/>
</dbReference>
<reference evidence="5" key="1">
    <citation type="submission" date="2025-08" db="UniProtKB">
        <authorList>
            <consortium name="Ensembl"/>
        </authorList>
    </citation>
    <scope>IDENTIFICATION</scope>
</reference>
<dbReference type="Pfam" id="PF01419">
    <property type="entry name" value="Jacalin"/>
    <property type="match status" value="1"/>
</dbReference>
<proteinExistence type="predicted"/>
<dbReference type="SMART" id="SM00915">
    <property type="entry name" value="Jacalin"/>
    <property type="match status" value="1"/>
</dbReference>
<reference evidence="5" key="2">
    <citation type="submission" date="2025-09" db="UniProtKB">
        <authorList>
            <consortium name="Ensembl"/>
        </authorList>
    </citation>
    <scope>IDENTIFICATION</scope>
</reference>
<sequence length="175" mass="19397">MPTDPRTFSFLVLAVLCASCLADFEYFSFSPAVGYGRGSSFALTGNGKITAIRLWERSNSYITGIQLSNNHIWSQVFGHASGSMIEMKLYEDEIIIQVSGKYHSNYIYQLTFVTSRGRSLVAGQPYRTSFNMYPVHKDAGLIALSGRYTYGGITTLAAHWGLVSMDPVQSTTSYK</sequence>
<evidence type="ECO:0000256" key="1">
    <source>
        <dbReference type="ARBA" id="ARBA00022729"/>
    </source>
</evidence>
<feature type="signal peptide" evidence="3">
    <location>
        <begin position="1"/>
        <end position="22"/>
    </location>
</feature>
<organism evidence="5 6">
    <name type="scientific">Mola mola</name>
    <name type="common">Ocean sunfish</name>
    <name type="synonym">Tetraodon mola</name>
    <dbReference type="NCBI Taxonomy" id="94237"/>
    <lineage>
        <taxon>Eukaryota</taxon>
        <taxon>Metazoa</taxon>
        <taxon>Chordata</taxon>
        <taxon>Craniata</taxon>
        <taxon>Vertebrata</taxon>
        <taxon>Euteleostomi</taxon>
        <taxon>Actinopterygii</taxon>
        <taxon>Neopterygii</taxon>
        <taxon>Teleostei</taxon>
        <taxon>Neoteleostei</taxon>
        <taxon>Acanthomorphata</taxon>
        <taxon>Eupercaria</taxon>
        <taxon>Tetraodontiformes</taxon>
        <taxon>Molidae</taxon>
        <taxon>Mola</taxon>
    </lineage>
</organism>